<comment type="caution">
    <text evidence="1">The sequence shown here is derived from an EMBL/GenBank/DDBJ whole genome shotgun (WGS) entry which is preliminary data.</text>
</comment>
<protein>
    <submittedName>
        <fullName evidence="1">Uncharacterized protein</fullName>
    </submittedName>
</protein>
<proteinExistence type="predicted"/>
<keyword evidence="2" id="KW-1185">Reference proteome</keyword>
<dbReference type="OrthoDB" id="6763880at2759"/>
<evidence type="ECO:0000313" key="2">
    <source>
        <dbReference type="Proteomes" id="UP000708208"/>
    </source>
</evidence>
<name>A0A8J2P4T6_9HEXA</name>
<dbReference type="EMBL" id="CAJVCH010109299">
    <property type="protein sequence ID" value="CAG7724385.1"/>
    <property type="molecule type" value="Genomic_DNA"/>
</dbReference>
<reference evidence="1" key="1">
    <citation type="submission" date="2021-06" db="EMBL/GenBank/DDBJ databases">
        <authorList>
            <person name="Hodson N. C."/>
            <person name="Mongue J. A."/>
            <person name="Jaron S. K."/>
        </authorList>
    </citation>
    <scope>NUCLEOTIDE SEQUENCE</scope>
</reference>
<feature type="non-terminal residue" evidence="1">
    <location>
        <position position="1"/>
    </location>
</feature>
<evidence type="ECO:0000313" key="1">
    <source>
        <dbReference type="EMBL" id="CAG7724385.1"/>
    </source>
</evidence>
<sequence>MEEGSVETSASPNSSNWSPPNIHEHIQRCTCTCDHMGYGNYLDYQGAHEIELPDVSGLSPLGLARVVSVASLELNGSAIRLHNGRESCLREDSLNSSGSSSKDESETTKDLALDLRMKHWCFVCCVLLLAAAAG</sequence>
<gene>
    <name evidence="1" type="ORF">AFUS01_LOCUS13415</name>
</gene>
<dbReference type="Proteomes" id="UP000708208">
    <property type="component" value="Unassembled WGS sequence"/>
</dbReference>
<organism evidence="1 2">
    <name type="scientific">Allacma fusca</name>
    <dbReference type="NCBI Taxonomy" id="39272"/>
    <lineage>
        <taxon>Eukaryota</taxon>
        <taxon>Metazoa</taxon>
        <taxon>Ecdysozoa</taxon>
        <taxon>Arthropoda</taxon>
        <taxon>Hexapoda</taxon>
        <taxon>Collembola</taxon>
        <taxon>Symphypleona</taxon>
        <taxon>Sminthuridae</taxon>
        <taxon>Allacma</taxon>
    </lineage>
</organism>
<accession>A0A8J2P4T6</accession>
<dbReference type="AlphaFoldDB" id="A0A8J2P4T6"/>